<keyword evidence="1" id="KW-1133">Transmembrane helix</keyword>
<feature type="transmembrane region" description="Helical" evidence="1">
    <location>
        <begin position="61"/>
        <end position="80"/>
    </location>
</feature>
<keyword evidence="3" id="KW-1185">Reference proteome</keyword>
<dbReference type="RefSeq" id="WP_265788251.1">
    <property type="nucleotide sequence ID" value="NZ_BAABRS010000001.1"/>
</dbReference>
<feature type="transmembrane region" description="Helical" evidence="1">
    <location>
        <begin position="132"/>
        <end position="154"/>
    </location>
</feature>
<proteinExistence type="predicted"/>
<evidence type="ECO:0000313" key="3">
    <source>
        <dbReference type="Proteomes" id="UP001207337"/>
    </source>
</evidence>
<organism evidence="2 3">
    <name type="scientific">Fodinibius salicampi</name>
    <dbReference type="NCBI Taxonomy" id="1920655"/>
    <lineage>
        <taxon>Bacteria</taxon>
        <taxon>Pseudomonadati</taxon>
        <taxon>Balneolota</taxon>
        <taxon>Balneolia</taxon>
        <taxon>Balneolales</taxon>
        <taxon>Balneolaceae</taxon>
        <taxon>Fodinibius</taxon>
    </lineage>
</organism>
<feature type="transmembrane region" description="Helical" evidence="1">
    <location>
        <begin position="6"/>
        <end position="23"/>
    </location>
</feature>
<feature type="transmembrane region" description="Helical" evidence="1">
    <location>
        <begin position="101"/>
        <end position="120"/>
    </location>
</feature>
<evidence type="ECO:0000313" key="2">
    <source>
        <dbReference type="EMBL" id="MCW9712355.1"/>
    </source>
</evidence>
<accession>A0ABT3PWY7</accession>
<comment type="caution">
    <text evidence="2">The sequence shown here is derived from an EMBL/GenBank/DDBJ whole genome shotgun (WGS) entry which is preliminary data.</text>
</comment>
<name>A0ABT3PWY7_9BACT</name>
<reference evidence="2 3" key="1">
    <citation type="submission" date="2021-11" db="EMBL/GenBank/DDBJ databases">
        <title>Aliifidinibius sp. nov., a new bacterium isolated from saline soil.</title>
        <authorList>
            <person name="Galisteo C."/>
            <person name="De La Haba R."/>
            <person name="Sanchez-Porro C."/>
            <person name="Ventosa A."/>
        </authorList>
    </citation>
    <scope>NUCLEOTIDE SEQUENCE [LARGE SCALE GENOMIC DNA]</scope>
    <source>
        <strain evidence="2 3">KACC 190600</strain>
    </source>
</reference>
<dbReference type="EMBL" id="JAJNDC010000001">
    <property type="protein sequence ID" value="MCW9712355.1"/>
    <property type="molecule type" value="Genomic_DNA"/>
</dbReference>
<feature type="transmembrane region" description="Helical" evidence="1">
    <location>
        <begin position="35"/>
        <end position="55"/>
    </location>
</feature>
<sequence>MYLLVLILVIILLAMFWVGYQRLFRLRHLSRQRIIFGLTTAMVILTIMTIANHLGYLSQDVAAKFTMGLYSAATGFFSGYALKQFFLKKEGSYIDYAYRSFWTETAPNIISIILIAFGLYRTHLFTFGPFTGVGITSGLSLIAFGAFSLTIGIVPEFRQNGILILDHLVPWKKIVAYRWYNEEVIQIEYINRSNKLTDFTTFIPSEDELTIERLLTNQLKQHESERTKEIENINPSS</sequence>
<gene>
    <name evidence="2" type="ORF">LQ318_05485</name>
</gene>
<dbReference type="Proteomes" id="UP001207337">
    <property type="component" value="Unassembled WGS sequence"/>
</dbReference>
<evidence type="ECO:0000256" key="1">
    <source>
        <dbReference type="SAM" id="Phobius"/>
    </source>
</evidence>
<keyword evidence="1" id="KW-0472">Membrane</keyword>
<keyword evidence="1" id="KW-0812">Transmembrane</keyword>
<evidence type="ECO:0008006" key="4">
    <source>
        <dbReference type="Google" id="ProtNLM"/>
    </source>
</evidence>
<protein>
    <recommendedName>
        <fullName evidence="4">PH domain-containing protein</fullName>
    </recommendedName>
</protein>